<dbReference type="AlphaFoldDB" id="A0A2W2GFL3"/>
<dbReference type="Pfam" id="PF13419">
    <property type="entry name" value="HAD_2"/>
    <property type="match status" value="1"/>
</dbReference>
<dbReference type="PANTHER" id="PTHR43481">
    <property type="entry name" value="FRUCTOSE-1-PHOSPHATE PHOSPHATASE"/>
    <property type="match status" value="1"/>
</dbReference>
<sequence>MKAALFDLDGTLINTEVRSLALYELLFVNNRVAYDKALLRAFMGRRLRDVLGEMPALFPGRSVDDLIGELFSYEDHAGLPEIVPVPGAAELVGAVAEHGSPIAVVTSAMRWWAEKRLREVGVRDHVHAIVAAEDVEVGKPDPSGYLQGARLLDAHPAECVAFEDSAAGVAAAKAAGMTCVAVATTHPHEELTGADLIVTDLTAVTWPPGAGPDG</sequence>
<gene>
    <name evidence="1" type="ORF">C1I98_34450</name>
</gene>
<dbReference type="NCBIfam" id="TIGR01509">
    <property type="entry name" value="HAD-SF-IA-v3"/>
    <property type="match status" value="1"/>
</dbReference>
<dbReference type="SFLD" id="SFLDG01129">
    <property type="entry name" value="C1.5:_HAD__Beta-PGM__Phosphata"/>
    <property type="match status" value="1"/>
</dbReference>
<dbReference type="SUPFAM" id="SSF56784">
    <property type="entry name" value="HAD-like"/>
    <property type="match status" value="1"/>
</dbReference>
<organism evidence="1 2">
    <name type="scientific">Spongiactinospora gelatinilytica</name>
    <dbReference type="NCBI Taxonomy" id="2666298"/>
    <lineage>
        <taxon>Bacteria</taxon>
        <taxon>Bacillati</taxon>
        <taxon>Actinomycetota</taxon>
        <taxon>Actinomycetes</taxon>
        <taxon>Streptosporangiales</taxon>
        <taxon>Streptosporangiaceae</taxon>
        <taxon>Spongiactinospora</taxon>
    </lineage>
</organism>
<accession>A0A2W2GFL3</accession>
<dbReference type="InterPro" id="IPR041492">
    <property type="entry name" value="HAD_2"/>
</dbReference>
<proteinExistence type="predicted"/>
<dbReference type="PRINTS" id="PR00413">
    <property type="entry name" value="HADHALOGNASE"/>
</dbReference>
<dbReference type="Gene3D" id="3.40.50.1000">
    <property type="entry name" value="HAD superfamily/HAD-like"/>
    <property type="match status" value="1"/>
</dbReference>
<dbReference type="Proteomes" id="UP000248544">
    <property type="component" value="Unassembled WGS sequence"/>
</dbReference>
<dbReference type="InterPro" id="IPR006439">
    <property type="entry name" value="HAD-SF_hydro_IA"/>
</dbReference>
<dbReference type="InterPro" id="IPR051806">
    <property type="entry name" value="HAD-like_SPP"/>
</dbReference>
<keyword evidence="2" id="KW-1185">Reference proteome</keyword>
<dbReference type="Gene3D" id="1.10.150.240">
    <property type="entry name" value="Putative phosphatase, domain 2"/>
    <property type="match status" value="1"/>
</dbReference>
<name>A0A2W2GFL3_9ACTN</name>
<dbReference type="InterPro" id="IPR023198">
    <property type="entry name" value="PGP-like_dom2"/>
</dbReference>
<dbReference type="PANTHER" id="PTHR43481:SF4">
    <property type="entry name" value="GLYCEROL-1-PHOSPHATE PHOSPHOHYDROLASE 1-RELATED"/>
    <property type="match status" value="1"/>
</dbReference>
<evidence type="ECO:0000313" key="2">
    <source>
        <dbReference type="Proteomes" id="UP000248544"/>
    </source>
</evidence>
<dbReference type="RefSeq" id="WP_111171515.1">
    <property type="nucleotide sequence ID" value="NZ_POUA01000453.1"/>
</dbReference>
<dbReference type="SFLD" id="SFLDS00003">
    <property type="entry name" value="Haloacid_Dehalogenase"/>
    <property type="match status" value="1"/>
</dbReference>
<reference evidence="1 2" key="1">
    <citation type="submission" date="2018-01" db="EMBL/GenBank/DDBJ databases">
        <title>Draft genome sequence of Sphaerisporangium sp. 7K107.</title>
        <authorList>
            <person name="Sahin N."/>
            <person name="Saygin H."/>
            <person name="Ay H."/>
        </authorList>
    </citation>
    <scope>NUCLEOTIDE SEQUENCE [LARGE SCALE GENOMIC DNA]</scope>
    <source>
        <strain evidence="1 2">7K107</strain>
    </source>
</reference>
<dbReference type="GO" id="GO:0050308">
    <property type="term" value="F:sugar-phosphatase activity"/>
    <property type="evidence" value="ECO:0007669"/>
    <property type="project" value="TreeGrafter"/>
</dbReference>
<dbReference type="InterPro" id="IPR023214">
    <property type="entry name" value="HAD_sf"/>
</dbReference>
<protein>
    <submittedName>
        <fullName evidence="1">Uncharacterized protein</fullName>
    </submittedName>
</protein>
<dbReference type="EMBL" id="POUA01000453">
    <property type="protein sequence ID" value="PZG25644.1"/>
    <property type="molecule type" value="Genomic_DNA"/>
</dbReference>
<evidence type="ECO:0000313" key="1">
    <source>
        <dbReference type="EMBL" id="PZG25644.1"/>
    </source>
</evidence>
<dbReference type="InterPro" id="IPR036412">
    <property type="entry name" value="HAD-like_sf"/>
</dbReference>
<comment type="caution">
    <text evidence="1">The sequence shown here is derived from an EMBL/GenBank/DDBJ whole genome shotgun (WGS) entry which is preliminary data.</text>
</comment>